<dbReference type="EMBL" id="UFVQ01000003">
    <property type="protein sequence ID" value="STC94855.1"/>
    <property type="molecule type" value="Genomic_DNA"/>
</dbReference>
<dbReference type="EMBL" id="CP033920">
    <property type="protein sequence ID" value="AZA49571.1"/>
    <property type="molecule type" value="Genomic_DNA"/>
</dbReference>
<dbReference type="Proteomes" id="UP000273270">
    <property type="component" value="Chromosome"/>
</dbReference>
<evidence type="ECO:0000313" key="1">
    <source>
        <dbReference type="EMBL" id="AZA49571.1"/>
    </source>
</evidence>
<proteinExistence type="predicted"/>
<evidence type="ECO:0000313" key="3">
    <source>
        <dbReference type="Proteomes" id="UP000255224"/>
    </source>
</evidence>
<dbReference type="OrthoDB" id="1490107at2"/>
<sequence>MKILSEITGGTWLFKIDAPEQLKTLVNTVLAGGRINEETPELSTFLGEKQFDESTGETKLINKVAYIPMVGTMTKYSGMCINGADRICAEAMKAQNDPDCIGTIFHIDGYGGNGDAIPLFQDIAPKLTKPRINLIDKALSAHYWVAILLGQYNMLSNDLTAEVGSVGAQYSWEKSTNEIIIVRPPESQEKNQDFIDALAGDYSALEKKLSPLAKKFQSSVMESRPGVKIEHLQGATYYADEAIKFKLADSVGTINDAYKWLLAKSEIQKLKSK</sequence>
<evidence type="ECO:0000313" key="4">
    <source>
        <dbReference type="Proteomes" id="UP000273270"/>
    </source>
</evidence>
<accession>A0A376DSJ2</accession>
<evidence type="ECO:0008006" key="5">
    <source>
        <dbReference type="Google" id="ProtNLM"/>
    </source>
</evidence>
<dbReference type="KEGG" id="ccau:EG346_15910"/>
<reference evidence="2 3" key="1">
    <citation type="submission" date="2018-06" db="EMBL/GenBank/DDBJ databases">
        <authorList>
            <consortium name="Pathogen Informatics"/>
            <person name="Doyle S."/>
        </authorList>
    </citation>
    <scope>NUCLEOTIDE SEQUENCE [LARGE SCALE GENOMIC DNA]</scope>
    <source>
        <strain evidence="2 3">NCTC13533</strain>
    </source>
</reference>
<dbReference type="RefSeq" id="WP_123879921.1">
    <property type="nucleotide sequence ID" value="NZ_CP033920.1"/>
</dbReference>
<evidence type="ECO:0000313" key="2">
    <source>
        <dbReference type="EMBL" id="STC94855.1"/>
    </source>
</evidence>
<reference evidence="4" key="2">
    <citation type="submission" date="2018-11" db="EMBL/GenBank/DDBJ databases">
        <title>Proposal to divide the Flavobacteriaceae and reorganize its genera based on Amino Acid Identity values calculated from whole genome sequences.</title>
        <authorList>
            <person name="Nicholson A.C."/>
            <person name="Gulvik C.A."/>
            <person name="Whitney A.M."/>
            <person name="Humrighouse B.W."/>
            <person name="Bell M."/>
            <person name="Holmes B."/>
            <person name="Steigerwalt A.G."/>
            <person name="Villarma A."/>
            <person name="Sheth M."/>
            <person name="Batra D."/>
            <person name="Pryor J."/>
            <person name="Bernardet J.-F."/>
            <person name="Hugo C."/>
            <person name="Kampfer P."/>
            <person name="Newman J."/>
            <person name="McQuiston J.R."/>
        </authorList>
    </citation>
    <scope>NUCLEOTIDE SEQUENCE [LARGE SCALE GENOMIC DNA]</scope>
    <source>
        <strain evidence="4">G0188</strain>
    </source>
</reference>
<gene>
    <name evidence="1" type="ORF">EG346_15910</name>
    <name evidence="2" type="ORF">NCTC13533_01698</name>
</gene>
<dbReference type="Gene3D" id="3.90.226.10">
    <property type="entry name" value="2-enoyl-CoA Hydratase, Chain A, domain 1"/>
    <property type="match status" value="1"/>
</dbReference>
<reference evidence="1" key="3">
    <citation type="submission" date="2018-11" db="EMBL/GenBank/DDBJ databases">
        <title>Proposal to divide the Flavobacteriaceae and reorganize its genera based on Amino Acid Identity values calculated from whole genome sequences.</title>
        <authorList>
            <person name="Nicholson A.C."/>
            <person name="Gulvik C.A."/>
            <person name="Whitney A.M."/>
            <person name="Humrighouse B.W."/>
            <person name="Bell M."/>
            <person name="Holmes B."/>
            <person name="Steigerwalt A."/>
            <person name="Villarma A."/>
            <person name="Sheth M."/>
            <person name="Batra D."/>
            <person name="Pryor J."/>
            <person name="Bernardet J.-F."/>
            <person name="Hugo C."/>
            <person name="Kampfer P."/>
            <person name="Newman J."/>
            <person name="Mcquiston J.R."/>
        </authorList>
    </citation>
    <scope>NUCLEOTIDE SEQUENCE [LARGE SCALE GENOMIC DNA]</scope>
    <source>
        <strain evidence="1">G0188</strain>
    </source>
</reference>
<protein>
    <recommendedName>
        <fullName evidence="5">Peptidase S49 domain-containing protein</fullName>
    </recommendedName>
</protein>
<keyword evidence="4" id="KW-1185">Reference proteome</keyword>
<name>A0A376DSJ2_CHRCU</name>
<accession>A0A3G6M1R2</accession>
<organism evidence="2 3">
    <name type="scientific">Chryseobacterium carnipullorum</name>
    <dbReference type="NCBI Taxonomy" id="1124835"/>
    <lineage>
        <taxon>Bacteria</taxon>
        <taxon>Pseudomonadati</taxon>
        <taxon>Bacteroidota</taxon>
        <taxon>Flavobacteriia</taxon>
        <taxon>Flavobacteriales</taxon>
        <taxon>Weeksellaceae</taxon>
        <taxon>Chryseobacterium group</taxon>
        <taxon>Chryseobacterium</taxon>
    </lineage>
</organism>
<dbReference type="AlphaFoldDB" id="A0A376DSJ2"/>
<dbReference type="Proteomes" id="UP000255224">
    <property type="component" value="Unassembled WGS sequence"/>
</dbReference>